<dbReference type="AlphaFoldDB" id="A0A558HI74"/>
<dbReference type="InterPro" id="IPR009609">
    <property type="entry name" value="Phosphonate_metab_PhnG"/>
</dbReference>
<gene>
    <name evidence="1" type="primary">phnG</name>
    <name evidence="1" type="ORF">FQP86_13820</name>
</gene>
<dbReference type="STRING" id="553385.GCA_000591415_00522"/>
<dbReference type="GO" id="GO:0016829">
    <property type="term" value="F:lyase activity"/>
    <property type="evidence" value="ECO:0007669"/>
    <property type="project" value="UniProtKB-KW"/>
</dbReference>
<protein>
    <submittedName>
        <fullName evidence="1">Phosphonate C-P lyase system protein PhnG</fullName>
    </submittedName>
</protein>
<dbReference type="GO" id="GO:0015716">
    <property type="term" value="P:organic phosphonate transport"/>
    <property type="evidence" value="ECO:0007669"/>
    <property type="project" value="InterPro"/>
</dbReference>
<dbReference type="GO" id="GO:0019634">
    <property type="term" value="P:organic phosphonate metabolic process"/>
    <property type="evidence" value="ECO:0007669"/>
    <property type="project" value="InterPro"/>
</dbReference>
<proteinExistence type="predicted"/>
<dbReference type="EMBL" id="VNFH01000009">
    <property type="protein sequence ID" value="TVU68836.1"/>
    <property type="molecule type" value="Genomic_DNA"/>
</dbReference>
<organism evidence="1 2">
    <name type="scientific">Cobetia crustatorum</name>
    <dbReference type="NCBI Taxonomy" id="553385"/>
    <lineage>
        <taxon>Bacteria</taxon>
        <taxon>Pseudomonadati</taxon>
        <taxon>Pseudomonadota</taxon>
        <taxon>Gammaproteobacteria</taxon>
        <taxon>Oceanospirillales</taxon>
        <taxon>Halomonadaceae</taxon>
        <taxon>Cobetia</taxon>
    </lineage>
</organism>
<comment type="caution">
    <text evidence="1">The sequence shown here is derived from an EMBL/GenBank/DDBJ whole genome shotgun (WGS) entry which is preliminary data.</text>
</comment>
<evidence type="ECO:0000313" key="2">
    <source>
        <dbReference type="Proteomes" id="UP000319941"/>
    </source>
</evidence>
<sequence length="158" mass="17109">MTPDSSPSELVTPAQRHRVLALTPLAHLRECWARLDITVSHRCVRGPDIGMAMVRGRMGGSGNAFNLGEMTLTRVSVALDDGTSSGGTLGHGWIAGRDREHAELIAVIDACAREARWSRQIDEALIAPLTQRLAAEHDAQSQQAAATRVDFFTLVRGE</sequence>
<name>A0A558HI74_9GAMM</name>
<dbReference type="NCBIfam" id="TIGR03293">
    <property type="entry name" value="PhnG_redo"/>
    <property type="match status" value="1"/>
</dbReference>
<reference evidence="1 2" key="1">
    <citation type="submission" date="2019-07" db="EMBL/GenBank/DDBJ databases">
        <title>Diversity of Bacteria from Kongsfjorden, Arctic.</title>
        <authorList>
            <person name="Yu Y."/>
        </authorList>
    </citation>
    <scope>NUCLEOTIDE SEQUENCE [LARGE SCALE GENOMIC DNA]</scope>
    <source>
        <strain evidence="1 2">SM1923</strain>
    </source>
</reference>
<dbReference type="Proteomes" id="UP000319941">
    <property type="component" value="Unassembled WGS sequence"/>
</dbReference>
<dbReference type="OrthoDB" id="530475at2"/>
<keyword evidence="1" id="KW-0456">Lyase</keyword>
<dbReference type="RefSeq" id="WP_088743442.1">
    <property type="nucleotide sequence ID" value="NZ_CAWOWR010000147.1"/>
</dbReference>
<evidence type="ECO:0000313" key="1">
    <source>
        <dbReference type="EMBL" id="TVU68836.1"/>
    </source>
</evidence>
<keyword evidence="2" id="KW-1185">Reference proteome</keyword>
<accession>A0A558HI74</accession>
<dbReference type="Pfam" id="PF06754">
    <property type="entry name" value="PhnG"/>
    <property type="match status" value="1"/>
</dbReference>